<dbReference type="SUPFAM" id="SSF56219">
    <property type="entry name" value="DNase I-like"/>
    <property type="match status" value="1"/>
</dbReference>
<comment type="caution">
    <text evidence="2">The sequence shown here is derived from an EMBL/GenBank/DDBJ whole genome shotgun (WGS) entry which is preliminary data.</text>
</comment>
<keyword evidence="2" id="KW-0540">Nuclease</keyword>
<reference evidence="3" key="1">
    <citation type="journal article" date="2019" name="Int. J. Syst. Evol. Microbiol.">
        <title>The Global Catalogue of Microorganisms (GCM) 10K type strain sequencing project: providing services to taxonomists for standard genome sequencing and annotation.</title>
        <authorList>
            <consortium name="The Broad Institute Genomics Platform"/>
            <consortium name="The Broad Institute Genome Sequencing Center for Infectious Disease"/>
            <person name="Wu L."/>
            <person name="Ma J."/>
        </authorList>
    </citation>
    <scope>NUCLEOTIDE SEQUENCE [LARGE SCALE GENOMIC DNA]</scope>
    <source>
        <strain evidence="3">CCM 8725</strain>
    </source>
</reference>
<sequence length="257" mass="30378">MTTYEVASFNIRVDIPVDGENSWTFRKEHLLRLIRYYRWDIFGLQEAKGNQLRYLAALDDYEVEGISRDQDPDDEHCPVFYNKSVFTKEDGGTFWLTETPEVPSKSWGSDYNRICTWVRLKDTRNGNRIHFLNTHLDHISEEARYRGALMILDWIRDQDGDLPVILTGDFNALPDERCYREITGQLTDTRRAADDAHYGPWGTFTGFRYDIPWNELMEIDYIFTDKQAKVRKTRTVTDSYDRKYPSDHYPVTATLEW</sequence>
<gene>
    <name evidence="2" type="ORF">ACFSX3_29155</name>
</gene>
<keyword evidence="3" id="KW-1185">Reference proteome</keyword>
<evidence type="ECO:0000313" key="3">
    <source>
        <dbReference type="Proteomes" id="UP001597448"/>
    </source>
</evidence>
<dbReference type="PANTHER" id="PTHR12121">
    <property type="entry name" value="CARBON CATABOLITE REPRESSOR PROTEIN 4"/>
    <property type="match status" value="1"/>
</dbReference>
<dbReference type="InterPro" id="IPR005135">
    <property type="entry name" value="Endo/exonuclease/phosphatase"/>
</dbReference>
<dbReference type="GO" id="GO:0004519">
    <property type="term" value="F:endonuclease activity"/>
    <property type="evidence" value="ECO:0007669"/>
    <property type="project" value="UniProtKB-KW"/>
</dbReference>
<name>A0ABW5FFZ4_9BACL</name>
<dbReference type="Pfam" id="PF03372">
    <property type="entry name" value="Exo_endo_phos"/>
    <property type="match status" value="1"/>
</dbReference>
<feature type="domain" description="Endonuclease/exonuclease/phosphatase" evidence="1">
    <location>
        <begin position="7"/>
        <end position="248"/>
    </location>
</feature>
<dbReference type="Proteomes" id="UP001597448">
    <property type="component" value="Unassembled WGS sequence"/>
</dbReference>
<proteinExistence type="predicted"/>
<dbReference type="CDD" id="cd09083">
    <property type="entry name" value="EEP-1"/>
    <property type="match status" value="1"/>
</dbReference>
<keyword evidence="2" id="KW-0255">Endonuclease</keyword>
<keyword evidence="2" id="KW-0378">Hydrolase</keyword>
<dbReference type="Gene3D" id="3.60.10.10">
    <property type="entry name" value="Endonuclease/exonuclease/phosphatase"/>
    <property type="match status" value="1"/>
</dbReference>
<dbReference type="InterPro" id="IPR050410">
    <property type="entry name" value="CCR4/nocturin_mRNA_transcr"/>
</dbReference>
<evidence type="ECO:0000259" key="1">
    <source>
        <dbReference type="Pfam" id="PF03372"/>
    </source>
</evidence>
<organism evidence="2 3">
    <name type="scientific">Paenibacillus rhizoplanae</name>
    <dbReference type="NCBI Taxonomy" id="1917181"/>
    <lineage>
        <taxon>Bacteria</taxon>
        <taxon>Bacillati</taxon>
        <taxon>Bacillota</taxon>
        <taxon>Bacilli</taxon>
        <taxon>Bacillales</taxon>
        <taxon>Paenibacillaceae</taxon>
        <taxon>Paenibacillus</taxon>
    </lineage>
</organism>
<dbReference type="EMBL" id="JBHUKY010000078">
    <property type="protein sequence ID" value="MFD2413943.1"/>
    <property type="molecule type" value="Genomic_DNA"/>
</dbReference>
<dbReference type="InterPro" id="IPR036691">
    <property type="entry name" value="Endo/exonu/phosph_ase_sf"/>
</dbReference>
<evidence type="ECO:0000313" key="2">
    <source>
        <dbReference type="EMBL" id="MFD2413943.1"/>
    </source>
</evidence>
<accession>A0ABW5FFZ4</accession>
<dbReference type="RefSeq" id="WP_209990551.1">
    <property type="nucleotide sequence ID" value="NZ_JBHSVQ010000001.1"/>
</dbReference>
<dbReference type="PANTHER" id="PTHR12121:SF36">
    <property type="entry name" value="ENDONUCLEASE_EXONUCLEASE_PHOSPHATASE DOMAIN-CONTAINING PROTEIN"/>
    <property type="match status" value="1"/>
</dbReference>
<protein>
    <submittedName>
        <fullName evidence="2">Endonuclease/exonuclease/phosphatase family protein</fullName>
    </submittedName>
</protein>